<evidence type="ECO:0000256" key="5">
    <source>
        <dbReference type="ARBA" id="ARBA00022741"/>
    </source>
</evidence>
<feature type="region of interest" description="CC/SHH/C" evidence="12">
    <location>
        <begin position="15"/>
        <end position="43"/>
    </location>
</feature>
<evidence type="ECO:0000256" key="2">
    <source>
        <dbReference type="ARBA" id="ARBA00007913"/>
    </source>
</evidence>
<keyword evidence="4 12" id="KW-0479">Metal-binding</keyword>
<dbReference type="Gene3D" id="3.40.50.300">
    <property type="entry name" value="P-loop containing nucleotide triphosphate hydrolases"/>
    <property type="match status" value="2"/>
</dbReference>
<proteinExistence type="inferred from homology"/>
<dbReference type="InterPro" id="IPR040812">
    <property type="entry name" value="UPF1_1B_dom"/>
</dbReference>
<dbReference type="InterPro" id="IPR027417">
    <property type="entry name" value="P-loop_NTPase"/>
</dbReference>
<protein>
    <submittedName>
        <fullName evidence="15">ATP-dependent helicase upf1</fullName>
    </submittedName>
</protein>
<dbReference type="GO" id="GO:0005524">
    <property type="term" value="F:ATP binding"/>
    <property type="evidence" value="ECO:0007669"/>
    <property type="project" value="UniProtKB-KW"/>
</dbReference>
<evidence type="ECO:0000313" key="15">
    <source>
        <dbReference type="EMBL" id="KAF9763651.1"/>
    </source>
</evidence>
<evidence type="ECO:0000256" key="1">
    <source>
        <dbReference type="ARBA" id="ARBA00004496"/>
    </source>
</evidence>
<comment type="subcellular location">
    <subcellularLocation>
        <location evidence="1">Cytoplasm</location>
    </subcellularLocation>
</comment>
<accession>A0A9P6KZG4</accession>
<dbReference type="InterPro" id="IPR018999">
    <property type="entry name" value="UPF1_CH/ZBD"/>
</dbReference>
<dbReference type="PANTHER" id="PTHR10887:SF364">
    <property type="entry name" value="REGULATOR OF NONSENSE TRANSCRIPTS 1"/>
    <property type="match status" value="1"/>
</dbReference>
<dbReference type="CDD" id="cd18039">
    <property type="entry name" value="DEXXQc_UPF1"/>
    <property type="match status" value="1"/>
</dbReference>
<keyword evidence="6 12" id="KW-0863">Zinc-finger</keyword>
<dbReference type="GO" id="GO:0016787">
    <property type="term" value="F:hydrolase activity"/>
    <property type="evidence" value="ECO:0007669"/>
    <property type="project" value="UniProtKB-KW"/>
</dbReference>
<evidence type="ECO:0000256" key="8">
    <source>
        <dbReference type="ARBA" id="ARBA00022806"/>
    </source>
</evidence>
<feature type="domain" description="Upf1" evidence="14">
    <location>
        <begin position="1"/>
        <end position="121"/>
    </location>
</feature>
<comment type="caution">
    <text evidence="12">Lacks conserved residue(s) required for the propagation of feature annotation.</text>
</comment>
<dbReference type="SUPFAM" id="SSF52540">
    <property type="entry name" value="P-loop containing nucleoside triphosphate hydrolases"/>
    <property type="match status" value="1"/>
</dbReference>
<dbReference type="CDD" id="cd21407">
    <property type="entry name" value="1B_UPF1-like"/>
    <property type="match status" value="1"/>
</dbReference>
<keyword evidence="16" id="KW-1185">Reference proteome</keyword>
<evidence type="ECO:0000259" key="13">
    <source>
        <dbReference type="PROSITE" id="PS51192"/>
    </source>
</evidence>
<keyword evidence="3" id="KW-0963">Cytoplasm</keyword>
<dbReference type="GO" id="GO:0005737">
    <property type="term" value="C:cytoplasm"/>
    <property type="evidence" value="ECO:0007669"/>
    <property type="project" value="UniProtKB-SubCell"/>
</dbReference>
<dbReference type="InterPro" id="IPR014001">
    <property type="entry name" value="Helicase_ATP-bd"/>
</dbReference>
<evidence type="ECO:0000256" key="9">
    <source>
        <dbReference type="ARBA" id="ARBA00022833"/>
    </source>
</evidence>
<dbReference type="PANTHER" id="PTHR10887">
    <property type="entry name" value="DNA2/NAM7 HELICASE FAMILY"/>
    <property type="match status" value="1"/>
</dbReference>
<dbReference type="Pfam" id="PF09416">
    <property type="entry name" value="UPF1_Zn_bind"/>
    <property type="match status" value="1"/>
</dbReference>
<dbReference type="CDD" id="cd18808">
    <property type="entry name" value="SF1_C_Upf1"/>
    <property type="match status" value="1"/>
</dbReference>
<evidence type="ECO:0000313" key="16">
    <source>
        <dbReference type="Proteomes" id="UP000740883"/>
    </source>
</evidence>
<feature type="domain" description="Helicase ATP-binding" evidence="13">
    <location>
        <begin position="301"/>
        <end position="416"/>
    </location>
</feature>
<dbReference type="InterPro" id="IPR011545">
    <property type="entry name" value="DEAD/DEAH_box_helicase_dom"/>
</dbReference>
<evidence type="ECO:0000256" key="7">
    <source>
        <dbReference type="ARBA" id="ARBA00022801"/>
    </source>
</evidence>
<dbReference type="InterPro" id="IPR045055">
    <property type="entry name" value="DNA2/NAM7-like"/>
</dbReference>
<dbReference type="GO" id="GO:0000184">
    <property type="term" value="P:nuclear-transcribed mRNA catabolic process, nonsense-mediated decay"/>
    <property type="evidence" value="ECO:0007669"/>
    <property type="project" value="InterPro"/>
</dbReference>
<dbReference type="Proteomes" id="UP000740883">
    <property type="component" value="Unassembled WGS sequence"/>
</dbReference>
<dbReference type="PROSITE" id="PS51192">
    <property type="entry name" value="HELICASE_ATP_BIND_1"/>
    <property type="match status" value="1"/>
</dbReference>
<evidence type="ECO:0000256" key="3">
    <source>
        <dbReference type="ARBA" id="ARBA00022490"/>
    </source>
</evidence>
<dbReference type="EMBL" id="SBJO01000064">
    <property type="protein sequence ID" value="KAF9763651.1"/>
    <property type="molecule type" value="Genomic_DNA"/>
</dbReference>
<evidence type="ECO:0000256" key="11">
    <source>
        <dbReference type="ARBA" id="ARBA00048432"/>
    </source>
</evidence>
<dbReference type="OrthoDB" id="6513042at2759"/>
<dbReference type="GO" id="GO:0008270">
    <property type="term" value="F:zinc ion binding"/>
    <property type="evidence" value="ECO:0007669"/>
    <property type="project" value="UniProtKB-UniRule"/>
</dbReference>
<dbReference type="GO" id="GO:0003724">
    <property type="term" value="F:RNA helicase activity"/>
    <property type="evidence" value="ECO:0007669"/>
    <property type="project" value="InterPro"/>
</dbReference>
<keyword evidence="7" id="KW-0378">Hydrolase</keyword>
<dbReference type="Pfam" id="PF13087">
    <property type="entry name" value="AAA_12"/>
    <property type="match status" value="1"/>
</dbReference>
<reference evidence="15 16" key="1">
    <citation type="journal article" date="2020" name="Genome Biol. Evol.">
        <title>Comparative genomics of strictly vertically transmitted, feminizing microsporidia endosymbionts of amphipod crustaceans.</title>
        <authorList>
            <person name="Cormier A."/>
            <person name="Chebbi M.A."/>
            <person name="Giraud I."/>
            <person name="Wattier R."/>
            <person name="Teixeira M."/>
            <person name="Gilbert C."/>
            <person name="Rigaud T."/>
            <person name="Cordaux R."/>
        </authorList>
    </citation>
    <scope>NUCLEOTIDE SEQUENCE [LARGE SCALE GENOMIC DNA]</scope>
    <source>
        <strain evidence="15 16">Ou3-Ou53</strain>
    </source>
</reference>
<evidence type="ECO:0000256" key="12">
    <source>
        <dbReference type="PROSITE-ProRule" id="PRU01341"/>
    </source>
</evidence>
<comment type="similarity">
    <text evidence="2">Belongs to the DNA2/NAM7 helicase family.</text>
</comment>
<evidence type="ECO:0000256" key="10">
    <source>
        <dbReference type="ARBA" id="ARBA00022840"/>
    </source>
</evidence>
<organism evidence="15 16">
    <name type="scientific">Nosema granulosis</name>
    <dbReference type="NCBI Taxonomy" id="83296"/>
    <lineage>
        <taxon>Eukaryota</taxon>
        <taxon>Fungi</taxon>
        <taxon>Fungi incertae sedis</taxon>
        <taxon>Microsporidia</taxon>
        <taxon>Nosematidae</taxon>
        <taxon>Nosema</taxon>
    </lineage>
</organism>
<evidence type="ECO:0000259" key="14">
    <source>
        <dbReference type="PROSITE" id="PS51997"/>
    </source>
</evidence>
<sequence length="724" mass="82478">MKCNYCELPTCLVECTNCNKYFCNSRSSSSISHIVFHMVKTKHKTIKIDNTEIVCTKCGEDNLFKLCKNTEDKIYCRGCMPEACSIIEERCLTIIDCPSVENAKRLTKQQMTEIEEKCSYVLPCVKPKFEADEYVEIFSALINAECKKEKEIKESLKQCNVVVRWENMKYGYFYFHRADADLKINVGDEIKLTHKSGLVITGFISNDSFTEELKFEVDVPGEYPRSGYTVEYIWRGVCYERMLWALNKLHSTYKKKPKTAGDDVSIFEYILKGKKEHIKNVDDILMSPNLPRLNKFQETAVKAALSRKVTLVQGPPGTGKTLVSASIVYNYVKKFKGKVLVVAPSNTAVDQLTLKIHKTGLRVLRVMSRRREYTQSDVNFLSLHENLRELQEINKYSSVDDISDEENDNLKRVLLSQAEVITCTCVTAGQKLFNKMKFSCVLVDEAVQSTEPLNIIPLVYGCTKLVLVGDHKQLGPTILSKKVAKSGFKQSLFERLLSVGVSPYILSLQYRMHPDLCEWPSETFYNGELQTGERTFYKFNLGIPLNFFYTCYGKEEVSASGTSFINQMEALYCESIIRHLFKSGITENQIGVITPYEGQRSHILNRIFGSEPGNLEISNVDGFQGREKDFIIVSLVRSNLYQGIGFVGDKRRMNVALTRAKHGLIIIGNPSTLVKHEMWRSLLEFYDKKGLIFEGSLGDLKKCSLVKPKKIFDFKSIAESINLK</sequence>
<comment type="catalytic activity">
    <reaction evidence="11">
        <text>ATP + H2O = ADP + phosphate + H(+)</text>
        <dbReference type="Rhea" id="RHEA:13065"/>
        <dbReference type="ChEBI" id="CHEBI:15377"/>
        <dbReference type="ChEBI" id="CHEBI:15378"/>
        <dbReference type="ChEBI" id="CHEBI:30616"/>
        <dbReference type="ChEBI" id="CHEBI:43474"/>
        <dbReference type="ChEBI" id="CHEBI:456216"/>
        <dbReference type="EC" id="3.6.4.12"/>
    </reaction>
    <physiologicalReaction direction="left-to-right" evidence="11">
        <dbReference type="Rhea" id="RHEA:13066"/>
    </physiologicalReaction>
</comment>
<gene>
    <name evidence="15" type="primary">upf1</name>
    <name evidence="15" type="ORF">NGRA_1150</name>
</gene>
<keyword evidence="5" id="KW-0547">Nucleotide-binding</keyword>
<dbReference type="InterPro" id="IPR041679">
    <property type="entry name" value="DNA2/NAM7-like_C"/>
</dbReference>
<dbReference type="PROSITE" id="PS51997">
    <property type="entry name" value="UPF1_CH_RICH"/>
    <property type="match status" value="1"/>
</dbReference>
<dbReference type="GO" id="GO:0003723">
    <property type="term" value="F:RNA binding"/>
    <property type="evidence" value="ECO:0007669"/>
    <property type="project" value="InterPro"/>
</dbReference>
<keyword evidence="10" id="KW-0067">ATP-binding</keyword>
<dbReference type="FunFam" id="3.40.50.300:FF:000326">
    <property type="entry name" value="P-loop containing nucleoside triphosphate hydrolase"/>
    <property type="match status" value="1"/>
</dbReference>
<keyword evidence="9 12" id="KW-0862">Zinc</keyword>
<comment type="caution">
    <text evidence="15">The sequence shown here is derived from an EMBL/GenBank/DDBJ whole genome shotgun (WGS) entry which is preliminary data.</text>
</comment>
<evidence type="ECO:0000256" key="6">
    <source>
        <dbReference type="ARBA" id="ARBA00022771"/>
    </source>
</evidence>
<name>A0A9P6KZG4_9MICR</name>
<dbReference type="GO" id="GO:0003678">
    <property type="term" value="F:DNA helicase activity"/>
    <property type="evidence" value="ECO:0007669"/>
    <property type="project" value="UniProtKB-EC"/>
</dbReference>
<dbReference type="InterPro" id="IPR047187">
    <property type="entry name" value="SF1_C_Upf1"/>
</dbReference>
<dbReference type="Pfam" id="PF13086">
    <property type="entry name" value="AAA_11"/>
    <property type="match status" value="1"/>
</dbReference>
<dbReference type="GO" id="GO:0005694">
    <property type="term" value="C:chromosome"/>
    <property type="evidence" value="ECO:0007669"/>
    <property type="project" value="UniProtKB-ARBA"/>
</dbReference>
<dbReference type="AlphaFoldDB" id="A0A9P6KZG4"/>
<evidence type="ECO:0000256" key="4">
    <source>
        <dbReference type="ARBA" id="ARBA00022723"/>
    </source>
</evidence>
<dbReference type="Pfam" id="PF00270">
    <property type="entry name" value="DEAD"/>
    <property type="match status" value="1"/>
</dbReference>
<keyword evidence="8 15" id="KW-0347">Helicase</keyword>
<dbReference type="SMART" id="SM00487">
    <property type="entry name" value="DEXDc"/>
    <property type="match status" value="1"/>
</dbReference>
<dbReference type="InterPro" id="IPR041677">
    <property type="entry name" value="DNA2/NAM7_AAA_11"/>
</dbReference>